<accession>A0A6H0ZJG8</accession>
<proteinExistence type="predicted"/>
<evidence type="ECO:0000313" key="1">
    <source>
        <dbReference type="EMBL" id="QIX20985.1"/>
    </source>
</evidence>
<dbReference type="RefSeq" id="WP_177319143.1">
    <property type="nucleotide sequence ID" value="NZ_CP050898.1"/>
</dbReference>
<organism evidence="1 2">
    <name type="scientific">Agrobacterium pusense</name>
    <dbReference type="NCBI Taxonomy" id="648995"/>
    <lineage>
        <taxon>Bacteria</taxon>
        <taxon>Pseudomonadati</taxon>
        <taxon>Pseudomonadota</taxon>
        <taxon>Alphaproteobacteria</taxon>
        <taxon>Hyphomicrobiales</taxon>
        <taxon>Rhizobiaceae</taxon>
        <taxon>Rhizobium/Agrobacterium group</taxon>
        <taxon>Agrobacterium</taxon>
    </lineage>
</organism>
<dbReference type="AlphaFoldDB" id="A0A6H0ZJG8"/>
<gene>
    <name evidence="1" type="ORF">FOB41_07495</name>
</gene>
<name>A0A6H0ZJG8_9HYPH</name>
<dbReference type="EMBL" id="CP050898">
    <property type="protein sequence ID" value="QIX20985.1"/>
    <property type="molecule type" value="Genomic_DNA"/>
</dbReference>
<protein>
    <submittedName>
        <fullName evidence="1">Uncharacterized protein</fullName>
    </submittedName>
</protein>
<reference evidence="1 2" key="1">
    <citation type="submission" date="2020-04" db="EMBL/GenBank/DDBJ databases">
        <title>FDA dAtabase for Regulatory Grade micrObial Sequences (FDA-ARGOS): Supporting development and validation of Infectious Disease Dx tests.</title>
        <authorList>
            <person name="Sciortino C."/>
            <person name="Tallon L."/>
            <person name="Sadzewicz L."/>
            <person name="Vavikolanu K."/>
            <person name="Mehta A."/>
            <person name="Aluvathingal J."/>
            <person name="Nadendla S."/>
            <person name="Nandy P."/>
            <person name="Geyer C."/>
            <person name="Yan Y."/>
            <person name="Sichtig H."/>
        </authorList>
    </citation>
    <scope>NUCLEOTIDE SEQUENCE [LARGE SCALE GENOMIC DNA]</scope>
    <source>
        <strain evidence="1 2">FDAARGOS_633</strain>
    </source>
</reference>
<dbReference type="Proteomes" id="UP000500870">
    <property type="component" value="Chromosome 1"/>
</dbReference>
<sequence>MSVTKTLDGILVGLLGRILWIVPLDAISHDDRKRIGVDARCEEFKALIDVGFSLAIHGAVTASAADDFPFHVEGAQEIVGVESRIDFFGDVFCLDKSNCATVNFTILILKFRLPAFDFAIDSGDLGVFLRDVSDMAFPGVLDLGFDKRCLVFHGLYEICHVSVSEQLQRFLFSVSHELALPTLEGGPILDELGNLCLDPIAEADTLMSAIFFLAVEKHFAVPRQ</sequence>
<evidence type="ECO:0000313" key="2">
    <source>
        <dbReference type="Proteomes" id="UP000500870"/>
    </source>
</evidence>